<dbReference type="Gene3D" id="3.60.15.10">
    <property type="entry name" value="Ribonuclease Z/Hydroxyacylglutathione hydrolase-like"/>
    <property type="match status" value="1"/>
</dbReference>
<gene>
    <name evidence="4" type="ORF">CH330_06840</name>
</gene>
<keyword evidence="1" id="KW-0378">Hydrolase</keyword>
<reference evidence="4 5" key="1">
    <citation type="submission" date="2017-07" db="EMBL/GenBank/DDBJ databases">
        <title>Recovery of genomes from metagenomes via a dereplication, aggregation, and scoring strategy.</title>
        <authorList>
            <person name="Sieber C.M."/>
            <person name="Probst A.J."/>
            <person name="Sharrar A."/>
            <person name="Thomas B.C."/>
            <person name="Hess M."/>
            <person name="Tringe S.G."/>
            <person name="Banfield J.F."/>
        </authorList>
    </citation>
    <scope>NUCLEOTIDE SEQUENCE [LARGE SCALE GENOMIC DNA]</scope>
    <source>
        <strain evidence="4">JGI_Cruoil_03_51_56</strain>
    </source>
</reference>
<dbReference type="Pfam" id="PF00753">
    <property type="entry name" value="Lactamase_B"/>
    <property type="match status" value="1"/>
</dbReference>
<evidence type="ECO:0000313" key="4">
    <source>
        <dbReference type="EMBL" id="OYD15031.1"/>
    </source>
</evidence>
<evidence type="ECO:0000256" key="1">
    <source>
        <dbReference type="ARBA" id="ARBA00022801"/>
    </source>
</evidence>
<dbReference type="SUPFAM" id="SSF56281">
    <property type="entry name" value="Metallo-hydrolase/oxidoreductase"/>
    <property type="match status" value="1"/>
</dbReference>
<dbReference type="AlphaFoldDB" id="A0A235BS33"/>
<proteinExistence type="predicted"/>
<dbReference type="InterPro" id="IPR036866">
    <property type="entry name" value="RibonucZ/Hydroxyglut_hydro"/>
</dbReference>
<name>A0A235BS33_UNCW3</name>
<evidence type="ECO:0008006" key="6">
    <source>
        <dbReference type="Google" id="ProtNLM"/>
    </source>
</evidence>
<dbReference type="EMBL" id="NOZP01000129">
    <property type="protein sequence ID" value="OYD15031.1"/>
    <property type="molecule type" value="Genomic_DNA"/>
</dbReference>
<sequence length="459" mass="52238">MKIKFWGGARTVTGSKHLLTSGKQKLLLECGLFQGHRDEAEYTNRHLPFKARSVDYCIVSHAHIDHVGNIPNLIKAGFRGPVVMTRGTLALSRLLLLDSAHIQESDVKYVNKKRRQRGESSRKPIYTTQDARESLRYLKGTPYAKVQKLGNFKAALHDAGHILGSALVDIEVEGKRILFTGDLGRRKMPIIRDPVQVDQVDYLIMEATYGNRLHGDYEKVDATVADIVNRVYNRGGRIIIPSFAVERSQEIIYTLNRLRQSNRIPQVPIFVDSPLANRVTEVFRDYPQYYDEEARKMLLGHDELFDFSGLEYVSSVEESKALNSFDKPCIIISASGMCEAGRVLHHLKHGIEDERNLVLIVSFQARNTLGRRIAEHRPRVRIYGEEHDLRCEVVVMDEFSAHADRNGLLRYVSQMNLPRLKKIFIVHAELDAAEAMVEPLLKLGAREVFIPEVGDEFEL</sequence>
<comment type="caution">
    <text evidence="4">The sequence shown here is derived from an EMBL/GenBank/DDBJ whole genome shotgun (WGS) entry which is preliminary data.</text>
</comment>
<accession>A0A235BS33</accession>
<dbReference type="Proteomes" id="UP000215559">
    <property type="component" value="Unassembled WGS sequence"/>
</dbReference>
<dbReference type="SMART" id="SM01027">
    <property type="entry name" value="Beta-Casp"/>
    <property type="match status" value="1"/>
</dbReference>
<dbReference type="SMART" id="SM00849">
    <property type="entry name" value="Lactamase_B"/>
    <property type="match status" value="1"/>
</dbReference>
<feature type="domain" description="Metallo-beta-lactamase" evidence="2">
    <location>
        <begin position="13"/>
        <end position="243"/>
    </location>
</feature>
<dbReference type="GO" id="GO:0004521">
    <property type="term" value="F:RNA endonuclease activity"/>
    <property type="evidence" value="ECO:0007669"/>
    <property type="project" value="TreeGrafter"/>
</dbReference>
<dbReference type="PANTHER" id="PTHR11203:SF37">
    <property type="entry name" value="INTEGRATOR COMPLEX SUBUNIT 11"/>
    <property type="match status" value="1"/>
</dbReference>
<dbReference type="CDD" id="cd16295">
    <property type="entry name" value="TTHA0252-CPSF-like_MBL-fold"/>
    <property type="match status" value="1"/>
</dbReference>
<protein>
    <recommendedName>
        <fullName evidence="6">MBL fold metallo-hydrolase</fullName>
    </recommendedName>
</protein>
<dbReference type="InterPro" id="IPR001279">
    <property type="entry name" value="Metallo-B-lactamas"/>
</dbReference>
<evidence type="ECO:0000259" key="2">
    <source>
        <dbReference type="SMART" id="SM00849"/>
    </source>
</evidence>
<organism evidence="4 5">
    <name type="scientific">candidate division WOR-3 bacterium JGI_Cruoil_03_51_56</name>
    <dbReference type="NCBI Taxonomy" id="1973747"/>
    <lineage>
        <taxon>Bacteria</taxon>
        <taxon>Bacteria division WOR-3</taxon>
    </lineage>
</organism>
<dbReference type="Gene3D" id="3.40.50.10890">
    <property type="match status" value="1"/>
</dbReference>
<feature type="domain" description="Beta-Casp" evidence="3">
    <location>
        <begin position="248"/>
        <end position="373"/>
    </location>
</feature>
<dbReference type="InterPro" id="IPR022712">
    <property type="entry name" value="Beta_Casp"/>
</dbReference>
<dbReference type="Pfam" id="PF07521">
    <property type="entry name" value="RMMBL"/>
    <property type="match status" value="1"/>
</dbReference>
<dbReference type="InterPro" id="IPR011108">
    <property type="entry name" value="RMMBL"/>
</dbReference>
<dbReference type="GO" id="GO:0016787">
    <property type="term" value="F:hydrolase activity"/>
    <property type="evidence" value="ECO:0007669"/>
    <property type="project" value="UniProtKB-KW"/>
</dbReference>
<dbReference type="InterPro" id="IPR050698">
    <property type="entry name" value="MBL"/>
</dbReference>
<dbReference type="Pfam" id="PF10996">
    <property type="entry name" value="Beta-Casp"/>
    <property type="match status" value="1"/>
</dbReference>
<evidence type="ECO:0000259" key="3">
    <source>
        <dbReference type="SMART" id="SM01027"/>
    </source>
</evidence>
<evidence type="ECO:0000313" key="5">
    <source>
        <dbReference type="Proteomes" id="UP000215559"/>
    </source>
</evidence>
<dbReference type="PANTHER" id="PTHR11203">
    <property type="entry name" value="CLEAVAGE AND POLYADENYLATION SPECIFICITY FACTOR FAMILY MEMBER"/>
    <property type="match status" value="1"/>
</dbReference>